<keyword evidence="2" id="KW-1185">Reference proteome</keyword>
<dbReference type="AlphaFoldDB" id="A0A0D2NZH2"/>
<evidence type="ECO:0000313" key="1">
    <source>
        <dbReference type="EMBL" id="KJA21881.1"/>
    </source>
</evidence>
<protein>
    <submittedName>
        <fullName evidence="1">Uncharacterized protein</fullName>
    </submittedName>
</protein>
<proteinExistence type="predicted"/>
<evidence type="ECO:0000313" key="2">
    <source>
        <dbReference type="Proteomes" id="UP000054270"/>
    </source>
</evidence>
<accession>A0A0D2NZH2</accession>
<sequence>MQAVINDALDLNDFLESLKDSSAEGMLRQDLVSPAADDLQRQFIAIVDARNALVLRQYAVTADIGLCLQSLDTKLRLYAKDEAALSSAMESIGRIKQQAAKWKLDIPFHDLEHYPSLLSNYGACFKQRNRRLFEEAQPLSGKYKLFQRMAYHFMKDPAALSVKYAMPSLACLASNYPLFISIFISYLDESNVEDNILLNQLFLQHRICPFFSLQSTIPGVLLRSRRPNYGHEYTPIRVPSPTSHNPLQHARRWPVLPLLTVIRVHPPDVSVWATQAPLAVGHTPALRHVGIANLALARVPICNIRAPHVARGRRQLPFRAAASASTGIPLMVHPEPSRRLGAFLAMLVLPSLAHLECDLSGSRDSLPIGGLYALIRAYTFHNAGHGARHTNDQDTLKGCKTRAST</sequence>
<dbReference type="Proteomes" id="UP000054270">
    <property type="component" value="Unassembled WGS sequence"/>
</dbReference>
<name>A0A0D2NZH2_HYPSF</name>
<organism evidence="1 2">
    <name type="scientific">Hypholoma sublateritium (strain FD-334 SS-4)</name>
    <dbReference type="NCBI Taxonomy" id="945553"/>
    <lineage>
        <taxon>Eukaryota</taxon>
        <taxon>Fungi</taxon>
        <taxon>Dikarya</taxon>
        <taxon>Basidiomycota</taxon>
        <taxon>Agaricomycotina</taxon>
        <taxon>Agaricomycetes</taxon>
        <taxon>Agaricomycetidae</taxon>
        <taxon>Agaricales</taxon>
        <taxon>Agaricineae</taxon>
        <taxon>Strophariaceae</taxon>
        <taxon>Hypholoma</taxon>
    </lineage>
</organism>
<dbReference type="EMBL" id="KN817554">
    <property type="protein sequence ID" value="KJA21881.1"/>
    <property type="molecule type" value="Genomic_DNA"/>
</dbReference>
<gene>
    <name evidence="1" type="ORF">HYPSUDRAFT_202575</name>
</gene>
<reference evidence="2" key="1">
    <citation type="submission" date="2014-04" db="EMBL/GenBank/DDBJ databases">
        <title>Evolutionary Origins and Diversification of the Mycorrhizal Mutualists.</title>
        <authorList>
            <consortium name="DOE Joint Genome Institute"/>
            <consortium name="Mycorrhizal Genomics Consortium"/>
            <person name="Kohler A."/>
            <person name="Kuo A."/>
            <person name="Nagy L.G."/>
            <person name="Floudas D."/>
            <person name="Copeland A."/>
            <person name="Barry K.W."/>
            <person name="Cichocki N."/>
            <person name="Veneault-Fourrey C."/>
            <person name="LaButti K."/>
            <person name="Lindquist E.A."/>
            <person name="Lipzen A."/>
            <person name="Lundell T."/>
            <person name="Morin E."/>
            <person name="Murat C."/>
            <person name="Riley R."/>
            <person name="Ohm R."/>
            <person name="Sun H."/>
            <person name="Tunlid A."/>
            <person name="Henrissat B."/>
            <person name="Grigoriev I.V."/>
            <person name="Hibbett D.S."/>
            <person name="Martin F."/>
        </authorList>
    </citation>
    <scope>NUCLEOTIDE SEQUENCE [LARGE SCALE GENOMIC DNA]</scope>
    <source>
        <strain evidence="2">FD-334 SS-4</strain>
    </source>
</reference>